<evidence type="ECO:0000256" key="2">
    <source>
        <dbReference type="ARBA" id="ARBA00008385"/>
    </source>
</evidence>
<evidence type="ECO:0000256" key="7">
    <source>
        <dbReference type="ARBA" id="ARBA00023163"/>
    </source>
</evidence>
<dbReference type="GO" id="GO:0019083">
    <property type="term" value="P:viral transcription"/>
    <property type="evidence" value="ECO:0007669"/>
    <property type="project" value="UniProtKB-UniRule"/>
</dbReference>
<evidence type="ECO:0000256" key="5">
    <source>
        <dbReference type="ARBA" id="ARBA00022695"/>
    </source>
</evidence>
<dbReference type="EC" id="2.7.7.6" evidence="11"/>
<dbReference type="GO" id="GO:0003899">
    <property type="term" value="F:DNA-directed RNA polymerase activity"/>
    <property type="evidence" value="ECO:0007669"/>
    <property type="project" value="UniProtKB-EC"/>
</dbReference>
<name>Q08FA4_DPV84</name>
<evidence type="ECO:0000313" key="12">
    <source>
        <dbReference type="EMBL" id="ABI99062.1"/>
    </source>
</evidence>
<evidence type="ECO:0000256" key="3">
    <source>
        <dbReference type="ARBA" id="ARBA00022478"/>
    </source>
</evidence>
<comment type="subcellular location">
    <subcellularLocation>
        <location evidence="1">Virion</location>
    </subcellularLocation>
</comment>
<organismHost>
    <name type="scientific">Odocoileus hemionus</name>
    <name type="common">Mule deer</name>
    <name type="synonym">Cervus hemionus</name>
    <dbReference type="NCBI Taxonomy" id="9872"/>
</organismHost>
<evidence type="ECO:0000256" key="6">
    <source>
        <dbReference type="ARBA" id="ARBA00022844"/>
    </source>
</evidence>
<evidence type="ECO:0000256" key="10">
    <source>
        <dbReference type="ARBA" id="ARBA00048552"/>
    </source>
</evidence>
<evidence type="ECO:0000256" key="9">
    <source>
        <dbReference type="ARBA" id="ARBA00046483"/>
    </source>
</evidence>
<keyword evidence="5 11" id="KW-0548">Nucleotidyltransferase</keyword>
<organism evidence="12 13">
    <name type="scientific">Deerpox virus (strain W-1170-84)</name>
    <name type="common">DPV</name>
    <dbReference type="NCBI Taxonomy" id="305676"/>
    <lineage>
        <taxon>Viruses</taxon>
        <taxon>Varidnaviria</taxon>
        <taxon>Bamfordvirae</taxon>
        <taxon>Nucleocytoviricota</taxon>
        <taxon>Pokkesviricetes</taxon>
        <taxon>Chitovirales</taxon>
        <taxon>Poxviridae</taxon>
        <taxon>Chordopoxvirinae</taxon>
        <taxon>Cervidpoxvirus</taxon>
        <taxon>Cervidpoxvirus muledeerpox</taxon>
        <taxon>Mule deerpox virus</taxon>
    </lineage>
</organism>
<proteinExistence type="inferred from homology"/>
<dbReference type="GO" id="GO:0000428">
    <property type="term" value="C:DNA-directed RNA polymerase complex"/>
    <property type="evidence" value="ECO:0007669"/>
    <property type="project" value="UniProtKB-UniRule"/>
</dbReference>
<comment type="similarity">
    <text evidence="2 11">Belongs to the poxviridae DNA-directed RNA polymerase 22 kDa subunit family.</text>
</comment>
<reference evidence="12 13" key="1">
    <citation type="journal article" date="2005" name="J. Virol.">
        <title>Genome of deerpox virus.</title>
        <authorList>
            <person name="Afonso C.L."/>
            <person name="Delhon G."/>
            <person name="Tulman E.R."/>
            <person name="Lu Z."/>
            <person name="Zsak A."/>
            <person name="Becerra V.M."/>
            <person name="Zsak L."/>
            <person name="Kutish G.F."/>
            <person name="Rock D.L."/>
        </authorList>
    </citation>
    <scope>NUCLEOTIDE SEQUENCE [LARGE SCALE GENOMIC DNA]</scope>
    <source>
        <strain evidence="12">W-1170-84</strain>
    </source>
</reference>
<evidence type="ECO:0000256" key="8">
    <source>
        <dbReference type="ARBA" id="ARBA00034678"/>
    </source>
</evidence>
<keyword evidence="4 11" id="KW-0808">Transferase</keyword>
<dbReference type="PIRSF" id="PIRSF000744">
    <property type="entry name" value="RPO22"/>
    <property type="match status" value="1"/>
</dbReference>
<keyword evidence="3 11" id="KW-0240">DNA-directed RNA polymerase</keyword>
<gene>
    <name evidence="12" type="ORF">DpV84gp078</name>
</gene>
<evidence type="ECO:0000256" key="11">
    <source>
        <dbReference type="PIRNR" id="PIRNR000744"/>
    </source>
</evidence>
<comment type="catalytic activity">
    <reaction evidence="10 11">
        <text>RNA(n) + a ribonucleoside 5'-triphosphate = RNA(n+1) + diphosphate</text>
        <dbReference type="Rhea" id="RHEA:21248"/>
        <dbReference type="Rhea" id="RHEA-COMP:14527"/>
        <dbReference type="Rhea" id="RHEA-COMP:17342"/>
        <dbReference type="ChEBI" id="CHEBI:33019"/>
        <dbReference type="ChEBI" id="CHEBI:61557"/>
        <dbReference type="ChEBI" id="CHEBI:140395"/>
        <dbReference type="EC" id="2.7.7.6"/>
    </reaction>
</comment>
<dbReference type="EMBL" id="AY689437">
    <property type="protein sequence ID" value="ABI99062.1"/>
    <property type="molecule type" value="Genomic_DNA"/>
</dbReference>
<dbReference type="GO" id="GO:0044423">
    <property type="term" value="C:virion component"/>
    <property type="evidence" value="ECO:0007669"/>
    <property type="project" value="UniProtKB-UniRule"/>
</dbReference>
<dbReference type="InterPro" id="IPR007937">
    <property type="entry name" value="RNA_Pol_22kDa_poxvir"/>
</dbReference>
<evidence type="ECO:0000256" key="1">
    <source>
        <dbReference type="ARBA" id="ARBA00004328"/>
    </source>
</evidence>
<dbReference type="Pfam" id="PF05273">
    <property type="entry name" value="Pox_RNA_Pol_22"/>
    <property type="match status" value="1"/>
</dbReference>
<keyword evidence="6 11" id="KW-0946">Virion</keyword>
<keyword evidence="7 11" id="KW-0804">Transcription</keyword>
<dbReference type="GO" id="GO:0003677">
    <property type="term" value="F:DNA binding"/>
    <property type="evidence" value="ECO:0007669"/>
    <property type="project" value="UniProtKB-UniRule"/>
</dbReference>
<accession>Q08FA4</accession>
<dbReference type="Proteomes" id="UP000162522">
    <property type="component" value="Segment"/>
</dbReference>
<comment type="subunit">
    <text evidence="9">The DNA-dependent RNA polymerase used for intermediate and late genes expression consists of eight subunits Rpo30/OPG66, Rpo7/OPG90, Rpo22/OPG103, Rpo147/OPG105, Rpo18/OPG119, Rpo19/OPG131, Rpo132/OPG151 and Rpo35/OPG156. The same holoenzyme, with the addition of the transcription-specificity factor OPG109, is used for early gene expression.</text>
</comment>
<evidence type="ECO:0000313" key="13">
    <source>
        <dbReference type="Proteomes" id="UP000162522"/>
    </source>
</evidence>
<sequence length="185" mass="21490">MNQHNVKYLAKILCLKTEVLRNPYAIISKDILSKYYTEIKYDDLITIITVIHKIDSEKVVFQVFNESSVLYNPVEKDYGYPIIITSFLQMGHNKFPAHFLYIDIVASDLFPKFVRLTPDEINTVNSVLQIGDSKDSLKLPKMLETEISAKILFHKDYPLKIIRFFRNNMVTGLEISDRVLITVLE</sequence>
<comment type="function">
    <text evidence="8">Part of the DNA-dependent RNA polymerase which catalyzes the transcription of viral DNA into RNA using the four ribonucleoside triphosphates as substrates. Responsible for the transcription of early, intermediate and late genes. DNA-dependent RNA polymerase associates with the early transcription factor (ETF), itself composed of OPG118 and OPG133, thereby allowing the early genes transcription. Late transcription, and probably also intermediate transcription, require newly synthesized RNA polymerase.</text>
</comment>
<evidence type="ECO:0000256" key="4">
    <source>
        <dbReference type="ARBA" id="ARBA00022679"/>
    </source>
</evidence>
<protein>
    <recommendedName>
        <fullName evidence="11">DNA-directed RNA polymerase subunit</fullName>
        <ecNumber evidence="11">2.7.7.6</ecNumber>
    </recommendedName>
</protein>